<comment type="subcellular location">
    <subcellularLocation>
        <location evidence="1">Membrane</location>
        <topology evidence="1">Multi-pass membrane protein</topology>
    </subcellularLocation>
</comment>
<dbReference type="Gene3D" id="1.20.1070.10">
    <property type="entry name" value="Rhodopsin 7-helix transmembrane proteins"/>
    <property type="match status" value="1"/>
</dbReference>
<keyword evidence="6" id="KW-0675">Receptor</keyword>
<dbReference type="GO" id="GO:0016020">
    <property type="term" value="C:membrane"/>
    <property type="evidence" value="ECO:0007669"/>
    <property type="project" value="UniProtKB-SubCell"/>
</dbReference>
<keyword evidence="5 8" id="KW-0472">Membrane</keyword>
<keyword evidence="3 8" id="KW-1133">Transmembrane helix</keyword>
<dbReference type="AlphaFoldDB" id="A0A974D7E5"/>
<dbReference type="PRINTS" id="PR00245">
    <property type="entry name" value="OLFACTORYR"/>
</dbReference>
<keyword evidence="4" id="KW-0297">G-protein coupled receptor</keyword>
<gene>
    <name evidence="9" type="ORF">XELAEV_18020717mg</name>
</gene>
<evidence type="ECO:0000256" key="5">
    <source>
        <dbReference type="ARBA" id="ARBA00023136"/>
    </source>
</evidence>
<dbReference type="Pfam" id="PF13853">
    <property type="entry name" value="7tm_4"/>
    <property type="match status" value="1"/>
</dbReference>
<evidence type="ECO:0000256" key="3">
    <source>
        <dbReference type="ARBA" id="ARBA00022989"/>
    </source>
</evidence>
<evidence type="ECO:0000256" key="8">
    <source>
        <dbReference type="SAM" id="Phobius"/>
    </source>
</evidence>
<dbReference type="EMBL" id="CM004471">
    <property type="protein sequence ID" value="OCT87024.1"/>
    <property type="molecule type" value="Genomic_DNA"/>
</dbReference>
<evidence type="ECO:0000313" key="10">
    <source>
        <dbReference type="Proteomes" id="UP000694892"/>
    </source>
</evidence>
<proteinExistence type="predicted"/>
<dbReference type="InterPro" id="IPR000725">
    <property type="entry name" value="Olfact_rcpt"/>
</dbReference>
<evidence type="ECO:0000313" key="9">
    <source>
        <dbReference type="EMBL" id="OCT87024.1"/>
    </source>
</evidence>
<dbReference type="SUPFAM" id="SSF81321">
    <property type="entry name" value="Family A G protein-coupled receptor-like"/>
    <property type="match status" value="1"/>
</dbReference>
<evidence type="ECO:0000256" key="7">
    <source>
        <dbReference type="ARBA" id="ARBA00023224"/>
    </source>
</evidence>
<dbReference type="GO" id="GO:0004930">
    <property type="term" value="F:G protein-coupled receptor activity"/>
    <property type="evidence" value="ECO:0007669"/>
    <property type="project" value="UniProtKB-KW"/>
</dbReference>
<accession>A0A974D7E5</accession>
<keyword evidence="2 8" id="KW-0812">Transmembrane</keyword>
<dbReference type="GO" id="GO:0004984">
    <property type="term" value="F:olfactory receptor activity"/>
    <property type="evidence" value="ECO:0007669"/>
    <property type="project" value="InterPro"/>
</dbReference>
<reference evidence="10" key="1">
    <citation type="journal article" date="2016" name="Nature">
        <title>Genome evolution in the allotetraploid frog Xenopus laevis.</title>
        <authorList>
            <person name="Session A.M."/>
            <person name="Uno Y."/>
            <person name="Kwon T."/>
            <person name="Chapman J.A."/>
            <person name="Toyoda A."/>
            <person name="Takahashi S."/>
            <person name="Fukui A."/>
            <person name="Hikosaka A."/>
            <person name="Suzuki A."/>
            <person name="Kondo M."/>
            <person name="van Heeringen S.J."/>
            <person name="Quigley I."/>
            <person name="Heinz S."/>
            <person name="Ogino H."/>
            <person name="Ochi H."/>
            <person name="Hellsten U."/>
            <person name="Lyons J.B."/>
            <person name="Simakov O."/>
            <person name="Putnam N."/>
            <person name="Stites J."/>
            <person name="Kuroki Y."/>
            <person name="Tanaka T."/>
            <person name="Michiue T."/>
            <person name="Watanabe M."/>
            <person name="Bogdanovic O."/>
            <person name="Lister R."/>
            <person name="Georgiou G."/>
            <person name="Paranjpe S.S."/>
            <person name="van Kruijsbergen I."/>
            <person name="Shu S."/>
            <person name="Carlson J."/>
            <person name="Kinoshita T."/>
            <person name="Ohta Y."/>
            <person name="Mawaribuchi S."/>
            <person name="Jenkins J."/>
            <person name="Grimwood J."/>
            <person name="Schmutz J."/>
            <person name="Mitros T."/>
            <person name="Mozaffari S.V."/>
            <person name="Suzuki Y."/>
            <person name="Haramoto Y."/>
            <person name="Yamamoto T.S."/>
            <person name="Takagi C."/>
            <person name="Heald R."/>
            <person name="Miller K."/>
            <person name="Haudenschild C."/>
            <person name="Kitzman J."/>
            <person name="Nakayama T."/>
            <person name="Izutsu Y."/>
            <person name="Robert J."/>
            <person name="Fortriede J."/>
            <person name="Burns K."/>
            <person name="Lotay V."/>
            <person name="Karimi K."/>
            <person name="Yasuoka Y."/>
            <person name="Dichmann D.S."/>
            <person name="Flajnik M.F."/>
            <person name="Houston D.W."/>
            <person name="Shendure J."/>
            <person name="DuPasquier L."/>
            <person name="Vize P.D."/>
            <person name="Zorn A.M."/>
            <person name="Ito M."/>
            <person name="Marcotte E.M."/>
            <person name="Wallingford J.B."/>
            <person name="Ito Y."/>
            <person name="Asashima M."/>
            <person name="Ueno N."/>
            <person name="Matsuda Y."/>
            <person name="Veenstra G.J."/>
            <person name="Fujiyama A."/>
            <person name="Harland R.M."/>
            <person name="Taira M."/>
            <person name="Rokhsar D.S."/>
        </authorList>
    </citation>
    <scope>NUCLEOTIDE SEQUENCE [LARGE SCALE GENOMIC DNA]</scope>
    <source>
        <strain evidence="10">J</strain>
    </source>
</reference>
<protein>
    <recommendedName>
        <fullName evidence="11">G-protein coupled receptors family 1 profile domain-containing protein</fullName>
    </recommendedName>
</protein>
<evidence type="ECO:0000256" key="6">
    <source>
        <dbReference type="ARBA" id="ARBA00023170"/>
    </source>
</evidence>
<organism evidence="9 10">
    <name type="scientific">Xenopus laevis</name>
    <name type="common">African clawed frog</name>
    <dbReference type="NCBI Taxonomy" id="8355"/>
    <lineage>
        <taxon>Eukaryota</taxon>
        <taxon>Metazoa</taxon>
        <taxon>Chordata</taxon>
        <taxon>Craniata</taxon>
        <taxon>Vertebrata</taxon>
        <taxon>Euteleostomi</taxon>
        <taxon>Amphibia</taxon>
        <taxon>Batrachia</taxon>
        <taxon>Anura</taxon>
        <taxon>Pipoidea</taxon>
        <taxon>Pipidae</taxon>
        <taxon>Xenopodinae</taxon>
        <taxon>Xenopus</taxon>
        <taxon>Xenopus</taxon>
    </lineage>
</organism>
<feature type="transmembrane region" description="Helical" evidence="8">
    <location>
        <begin position="62"/>
        <end position="81"/>
    </location>
</feature>
<evidence type="ECO:0000256" key="2">
    <source>
        <dbReference type="ARBA" id="ARBA00022692"/>
    </source>
</evidence>
<evidence type="ECO:0000256" key="1">
    <source>
        <dbReference type="ARBA" id="ARBA00004141"/>
    </source>
</evidence>
<evidence type="ECO:0000256" key="4">
    <source>
        <dbReference type="ARBA" id="ARBA00023040"/>
    </source>
</evidence>
<sequence>MSKHTCFQMVTDAYIVGFLHSLIQTCCTFHLLFCGSHQIRHCFCDIPPLLKLSCSDTTINEYVVSIFVSSVTISSIVVIVISYASIRQSFFRRCSPQGRHKALSTCMSHVFKNCCFYVLETKLQLFPGSRQNFSVVYTLVIPILNPLIYNLRNQEMKQALKQAKCNMWVNKSYH</sequence>
<dbReference type="Proteomes" id="UP000694892">
    <property type="component" value="Chromosome 3S"/>
</dbReference>
<evidence type="ECO:0008006" key="11">
    <source>
        <dbReference type="Google" id="ProtNLM"/>
    </source>
</evidence>
<dbReference type="PANTHER" id="PTHR48018">
    <property type="entry name" value="OLFACTORY RECEPTOR"/>
    <property type="match status" value="1"/>
</dbReference>
<name>A0A974D7E5_XENLA</name>
<keyword evidence="7" id="KW-0807">Transducer</keyword>